<evidence type="ECO:0000313" key="7">
    <source>
        <dbReference type="EMBL" id="XDJ47497.1"/>
    </source>
</evidence>
<gene>
    <name evidence="7" type="ORF">ABRZ04_00035</name>
</gene>
<evidence type="ECO:0000259" key="6">
    <source>
        <dbReference type="Pfam" id="PF01266"/>
    </source>
</evidence>
<dbReference type="Gene3D" id="3.30.9.10">
    <property type="entry name" value="D-Amino Acid Oxidase, subunit A, domain 2"/>
    <property type="match status" value="1"/>
</dbReference>
<dbReference type="InterPro" id="IPR036188">
    <property type="entry name" value="FAD/NAD-bd_sf"/>
</dbReference>
<proteinExistence type="inferred from homology"/>
<dbReference type="EMBL" id="CP158254">
    <property type="protein sequence ID" value="XDJ47497.1"/>
    <property type="molecule type" value="Genomic_DNA"/>
</dbReference>
<feature type="domain" description="FAD dependent oxidoreductase" evidence="6">
    <location>
        <begin position="6"/>
        <end position="367"/>
    </location>
</feature>
<evidence type="ECO:0000256" key="5">
    <source>
        <dbReference type="ARBA" id="ARBA00037941"/>
    </source>
</evidence>
<keyword evidence="2" id="KW-0285">Flavoprotein</keyword>
<dbReference type="SUPFAM" id="SSF51905">
    <property type="entry name" value="FAD/NAD(P)-binding domain"/>
    <property type="match status" value="1"/>
</dbReference>
<dbReference type="PANTHER" id="PTHR43104">
    <property type="entry name" value="L-2-HYDROXYGLUTARATE DEHYDROGENASE, MITOCHONDRIAL"/>
    <property type="match status" value="1"/>
</dbReference>
<dbReference type="AlphaFoldDB" id="A0AB39CZL4"/>
<evidence type="ECO:0000256" key="3">
    <source>
        <dbReference type="ARBA" id="ARBA00022827"/>
    </source>
</evidence>
<evidence type="ECO:0000256" key="1">
    <source>
        <dbReference type="ARBA" id="ARBA00001974"/>
    </source>
</evidence>
<dbReference type="Gene3D" id="3.50.50.60">
    <property type="entry name" value="FAD/NAD(P)-binding domain"/>
    <property type="match status" value="1"/>
</dbReference>
<accession>A0AB39CZL4</accession>
<reference evidence="7" key="1">
    <citation type="submission" date="2024-05" db="EMBL/GenBank/DDBJ databases">
        <authorList>
            <person name="Luo Y.-C."/>
            <person name="Nicholds J."/>
            <person name="Mortimer T."/>
            <person name="Maboni G."/>
        </authorList>
    </citation>
    <scope>NUCLEOTIDE SEQUENCE</scope>
    <source>
        <strain evidence="7">151836</strain>
    </source>
</reference>
<dbReference type="GO" id="GO:0047545">
    <property type="term" value="F:(S)-2-hydroxyglutarate dehydrogenase activity"/>
    <property type="evidence" value="ECO:0007669"/>
    <property type="project" value="TreeGrafter"/>
</dbReference>
<comment type="similarity">
    <text evidence="5">Belongs to the L2HGDH family.</text>
</comment>
<dbReference type="PANTHER" id="PTHR43104:SF4">
    <property type="entry name" value="L-2-HYDROXYGLUTARATE DEHYDROGENASE, MITOCHONDRIAL"/>
    <property type="match status" value="1"/>
</dbReference>
<dbReference type="RefSeq" id="WP_368639931.1">
    <property type="nucleotide sequence ID" value="NZ_CP158254.1"/>
</dbReference>
<dbReference type="Pfam" id="PF01266">
    <property type="entry name" value="DAO"/>
    <property type="match status" value="1"/>
</dbReference>
<organism evidence="7">
    <name type="scientific">Castellaniella ginsengisoli</name>
    <dbReference type="NCBI Taxonomy" id="546114"/>
    <lineage>
        <taxon>Bacteria</taxon>
        <taxon>Pseudomonadati</taxon>
        <taxon>Pseudomonadota</taxon>
        <taxon>Betaproteobacteria</taxon>
        <taxon>Burkholderiales</taxon>
        <taxon>Alcaligenaceae</taxon>
        <taxon>Castellaniella</taxon>
    </lineage>
</organism>
<evidence type="ECO:0000256" key="4">
    <source>
        <dbReference type="ARBA" id="ARBA00023002"/>
    </source>
</evidence>
<name>A0AB39CZL4_9BURK</name>
<keyword evidence="3" id="KW-0274">FAD</keyword>
<evidence type="ECO:0000256" key="2">
    <source>
        <dbReference type="ARBA" id="ARBA00022630"/>
    </source>
</evidence>
<dbReference type="InterPro" id="IPR006076">
    <property type="entry name" value="FAD-dep_OxRdtase"/>
</dbReference>
<comment type="cofactor">
    <cofactor evidence="1">
        <name>FAD</name>
        <dbReference type="ChEBI" id="CHEBI:57692"/>
    </cofactor>
</comment>
<keyword evidence="4" id="KW-0560">Oxidoreductase</keyword>
<protein>
    <submittedName>
        <fullName evidence="7">NAD(P)/FAD-dependent oxidoreductase</fullName>
    </submittedName>
</protein>
<sequence length="369" mass="38607">MTDRIDCVVIGAGVVGLAVARACARSGLETLVLEAEAAIGTATSARNSEVIHAGLYYPRGSLKARLCVQGRQALYDYCASHGIAHRRCGKLIVATDDAQIDALRRIAAAADAHGVRDLRRLDAAQAQAREPALRCVAALESPSTGIIDSHGLMLALQGDLEAAGGLLALRSPALSGLVLKDGGGILLRIGGDEPMELIARRVVNCAGLHAQTVAAALDGLPPGSIPAGRYAKGNYYALSGKAPFSRLIYPVPEPGGLGVHLTLDLGGQARFGPDVEWIDGIDYRVDPARADGFYAAIRRYWPGLRDGALHPDYAGIRPKLIVPAGQDADFLIQDVRAHGVPGLVNLYGIESPGLTACLAIAAEVTQRLA</sequence>